<dbReference type="EC" id="5.2.1.8" evidence="2 5"/>
<evidence type="ECO:0000313" key="9">
    <source>
        <dbReference type="Proteomes" id="UP000789595"/>
    </source>
</evidence>
<keyword evidence="3 5" id="KW-0697">Rotamase</keyword>
<organism evidence="8 9">
    <name type="scientific">Pelagomonas calceolata</name>
    <dbReference type="NCBI Taxonomy" id="35677"/>
    <lineage>
        <taxon>Eukaryota</taxon>
        <taxon>Sar</taxon>
        <taxon>Stramenopiles</taxon>
        <taxon>Ochrophyta</taxon>
        <taxon>Pelagophyceae</taxon>
        <taxon>Pelagomonadales</taxon>
        <taxon>Pelagomonadaceae</taxon>
        <taxon>Pelagomonas</taxon>
    </lineage>
</organism>
<dbReference type="Proteomes" id="UP000789595">
    <property type="component" value="Unassembled WGS sequence"/>
</dbReference>
<comment type="catalytic activity">
    <reaction evidence="1 5">
        <text>[protein]-peptidylproline (omega=180) = [protein]-peptidylproline (omega=0)</text>
        <dbReference type="Rhea" id="RHEA:16237"/>
        <dbReference type="Rhea" id="RHEA-COMP:10747"/>
        <dbReference type="Rhea" id="RHEA-COMP:10748"/>
        <dbReference type="ChEBI" id="CHEBI:83833"/>
        <dbReference type="ChEBI" id="CHEBI:83834"/>
        <dbReference type="EC" id="5.2.1.8"/>
    </reaction>
</comment>
<feature type="signal peptide" evidence="6">
    <location>
        <begin position="1"/>
        <end position="15"/>
    </location>
</feature>
<feature type="chain" id="PRO_5035189984" description="peptidylprolyl isomerase" evidence="6">
    <location>
        <begin position="16"/>
        <end position="158"/>
    </location>
</feature>
<dbReference type="PROSITE" id="PS50059">
    <property type="entry name" value="FKBP_PPIASE"/>
    <property type="match status" value="1"/>
</dbReference>
<protein>
    <recommendedName>
        <fullName evidence="2 5">peptidylprolyl isomerase</fullName>
        <ecNumber evidence="2 5">5.2.1.8</ecNumber>
    </recommendedName>
</protein>
<evidence type="ECO:0000256" key="2">
    <source>
        <dbReference type="ARBA" id="ARBA00013194"/>
    </source>
</evidence>
<proteinExistence type="predicted"/>
<dbReference type="InterPro" id="IPR046357">
    <property type="entry name" value="PPIase_dom_sf"/>
</dbReference>
<dbReference type="EMBL" id="CAKKNE010000004">
    <property type="protein sequence ID" value="CAH0374008.1"/>
    <property type="molecule type" value="Genomic_DNA"/>
</dbReference>
<evidence type="ECO:0000256" key="4">
    <source>
        <dbReference type="ARBA" id="ARBA00023235"/>
    </source>
</evidence>
<dbReference type="GO" id="GO:0003755">
    <property type="term" value="F:peptidyl-prolyl cis-trans isomerase activity"/>
    <property type="evidence" value="ECO:0007669"/>
    <property type="project" value="UniProtKB-KW"/>
</dbReference>
<feature type="domain" description="PPIase FKBP-type" evidence="7">
    <location>
        <begin position="62"/>
        <end position="152"/>
    </location>
</feature>
<dbReference type="PANTHER" id="PTHR43811:SF19">
    <property type="entry name" value="39 KDA FK506-BINDING NUCLEAR PROTEIN"/>
    <property type="match status" value="1"/>
</dbReference>
<evidence type="ECO:0000256" key="6">
    <source>
        <dbReference type="SAM" id="SignalP"/>
    </source>
</evidence>
<dbReference type="GO" id="GO:0006457">
    <property type="term" value="P:protein folding"/>
    <property type="evidence" value="ECO:0007669"/>
    <property type="project" value="InterPro"/>
</dbReference>
<dbReference type="Gene3D" id="3.10.50.40">
    <property type="match status" value="1"/>
</dbReference>
<evidence type="ECO:0000256" key="1">
    <source>
        <dbReference type="ARBA" id="ARBA00000971"/>
    </source>
</evidence>
<keyword evidence="4 5" id="KW-0413">Isomerase</keyword>
<dbReference type="PANTHER" id="PTHR43811">
    <property type="entry name" value="FKBP-TYPE PEPTIDYL-PROLYL CIS-TRANS ISOMERASE FKPA"/>
    <property type="match status" value="1"/>
</dbReference>
<dbReference type="OrthoDB" id="1902587at2759"/>
<dbReference type="SUPFAM" id="SSF54534">
    <property type="entry name" value="FKBP-like"/>
    <property type="match status" value="1"/>
</dbReference>
<dbReference type="Pfam" id="PF01346">
    <property type="entry name" value="FKBP_N"/>
    <property type="match status" value="1"/>
</dbReference>
<dbReference type="InterPro" id="IPR001179">
    <property type="entry name" value="PPIase_FKBP_dom"/>
</dbReference>
<dbReference type="InterPro" id="IPR000774">
    <property type="entry name" value="PPIase_FKBP_N"/>
</dbReference>
<evidence type="ECO:0000313" key="8">
    <source>
        <dbReference type="EMBL" id="CAH0374008.1"/>
    </source>
</evidence>
<keyword evidence="6" id="KW-0732">Signal</keyword>
<accession>A0A8J2SJD6</accession>
<keyword evidence="9" id="KW-1185">Reference proteome</keyword>
<reference evidence="8" key="1">
    <citation type="submission" date="2021-11" db="EMBL/GenBank/DDBJ databases">
        <authorList>
            <consortium name="Genoscope - CEA"/>
            <person name="William W."/>
        </authorList>
    </citation>
    <scope>NUCLEOTIDE SEQUENCE</scope>
</reference>
<dbReference type="Pfam" id="PF00254">
    <property type="entry name" value="FKBP_C"/>
    <property type="match status" value="1"/>
</dbReference>
<sequence length="158" mass="16765">MKLALIALLLPSALAAVKKTAANAKETAFLEEYATGEGTQVTDSGLMYRVLKDGSGGSPELATPCSCHYEGRTATNYPSGKTFDSSYARGQPTTFAPRQVIAAWTEAMQKMKVGSKWELVCPPEIAYGGRAMGSDIPANSVLVFTMEMLSCQGVSAEL</sequence>
<evidence type="ECO:0000259" key="7">
    <source>
        <dbReference type="PROSITE" id="PS50059"/>
    </source>
</evidence>
<name>A0A8J2SJD6_9STRA</name>
<evidence type="ECO:0000256" key="3">
    <source>
        <dbReference type="ARBA" id="ARBA00023110"/>
    </source>
</evidence>
<gene>
    <name evidence="8" type="ORF">PECAL_4P12630</name>
</gene>
<comment type="caution">
    <text evidence="8">The sequence shown here is derived from an EMBL/GenBank/DDBJ whole genome shotgun (WGS) entry which is preliminary data.</text>
</comment>
<dbReference type="AlphaFoldDB" id="A0A8J2SJD6"/>
<evidence type="ECO:0000256" key="5">
    <source>
        <dbReference type="PROSITE-ProRule" id="PRU00277"/>
    </source>
</evidence>